<evidence type="ECO:0000313" key="5">
    <source>
        <dbReference type="EMBL" id="SSX17211.1"/>
    </source>
</evidence>
<dbReference type="VEuPathDB" id="VectorBase:CSON011451"/>
<feature type="signal peptide" evidence="2">
    <location>
        <begin position="1"/>
        <end position="18"/>
    </location>
</feature>
<dbReference type="GO" id="GO:0008061">
    <property type="term" value="F:chitin binding"/>
    <property type="evidence" value="ECO:0007669"/>
    <property type="project" value="InterPro"/>
</dbReference>
<sequence length="408" mass="47765">MIWHVFIAVAFFVPFGESARATDLIFRKTTTTTTEDPIILEKDGNDTTTDSLENEETSKTNLTGIPQIDYIYDPNLPRELNGYNLSTYPFLDSVPIEEDIEFTCDGLHDGFYASVKFNCQLYHHCLYGVRYDFLCANFTSFDQKTFICHFASEVDCKNSPRYFYSEAPITSTTTTTTTTTPEPPKVSPKYNENSNIQQNRPFARPYRRRPPIVEDYYDDYYYDDVELPLRYRRPILRDEVNDYENPRRYRLRKAHGNQRNVYQADRRPFIYDDDEEIQVTKKSKQNSSTLKHRQIQQSSTERGNDQKPIKNDRPYISGSNSKFNKYKPKLNGRSQETQSRTSAYNNKQSVKGTDNSDLNDEDYVELYDDVNEELAEYSQEPTLIVSEKRPSAFIREKGYSPRNKNKQN</sequence>
<dbReference type="InterPro" id="IPR052976">
    <property type="entry name" value="Scoloptoxin-like"/>
</dbReference>
<organism evidence="5">
    <name type="scientific">Culicoides sonorensis</name>
    <name type="common">Biting midge</name>
    <dbReference type="NCBI Taxonomy" id="179676"/>
    <lineage>
        <taxon>Eukaryota</taxon>
        <taxon>Metazoa</taxon>
        <taxon>Ecdysozoa</taxon>
        <taxon>Arthropoda</taxon>
        <taxon>Hexapoda</taxon>
        <taxon>Insecta</taxon>
        <taxon>Pterygota</taxon>
        <taxon>Neoptera</taxon>
        <taxon>Endopterygota</taxon>
        <taxon>Diptera</taxon>
        <taxon>Nematocera</taxon>
        <taxon>Chironomoidea</taxon>
        <taxon>Ceratopogonidae</taxon>
        <taxon>Ceratopogoninae</taxon>
        <taxon>Culicoides</taxon>
        <taxon>Monoculicoides</taxon>
    </lineage>
</organism>
<dbReference type="Pfam" id="PF01607">
    <property type="entry name" value="CBM_14"/>
    <property type="match status" value="1"/>
</dbReference>
<dbReference type="PANTHER" id="PTHR22933">
    <property type="entry name" value="FI18007P1-RELATED"/>
    <property type="match status" value="1"/>
</dbReference>
<dbReference type="InterPro" id="IPR036508">
    <property type="entry name" value="Chitin-bd_dom_sf"/>
</dbReference>
<dbReference type="InterPro" id="IPR002557">
    <property type="entry name" value="Chitin-bd_dom"/>
</dbReference>
<dbReference type="Gene3D" id="2.170.140.10">
    <property type="entry name" value="Chitin binding domain"/>
    <property type="match status" value="1"/>
</dbReference>
<protein>
    <submittedName>
        <fullName evidence="5">CSON011451 protein</fullName>
    </submittedName>
</protein>
<reference evidence="5" key="2">
    <citation type="submission" date="2018-07" db="EMBL/GenBank/DDBJ databases">
        <authorList>
            <person name="Quirk P.G."/>
            <person name="Krulwich T.A."/>
        </authorList>
    </citation>
    <scope>NUCLEOTIDE SEQUENCE</scope>
</reference>
<dbReference type="SUPFAM" id="SSF57625">
    <property type="entry name" value="Invertebrate chitin-binding proteins"/>
    <property type="match status" value="1"/>
</dbReference>
<feature type="region of interest" description="Disordered" evidence="1">
    <location>
        <begin position="280"/>
        <end position="361"/>
    </location>
</feature>
<feature type="compositionally biased region" description="Basic and acidic residues" evidence="1">
    <location>
        <begin position="302"/>
        <end position="313"/>
    </location>
</feature>
<dbReference type="EMBL" id="UFQS01000004">
    <property type="protein sequence ID" value="SSW96824.1"/>
    <property type="molecule type" value="Genomic_DNA"/>
</dbReference>
<feature type="chain" id="PRO_5033342969" evidence="2">
    <location>
        <begin position="19"/>
        <end position="408"/>
    </location>
</feature>
<feature type="domain" description="Chitin-binding type-2" evidence="3">
    <location>
        <begin position="101"/>
        <end position="158"/>
    </location>
</feature>
<evidence type="ECO:0000256" key="1">
    <source>
        <dbReference type="SAM" id="MobiDB-lite"/>
    </source>
</evidence>
<accession>A0A336LKE7</accession>
<proteinExistence type="predicted"/>
<evidence type="ECO:0000256" key="2">
    <source>
        <dbReference type="SAM" id="SignalP"/>
    </source>
</evidence>
<dbReference type="OMA" id="CEDSPEY"/>
<keyword evidence="2" id="KW-0732">Signal</keyword>
<dbReference type="SMART" id="SM00494">
    <property type="entry name" value="ChtBD2"/>
    <property type="match status" value="1"/>
</dbReference>
<evidence type="ECO:0000313" key="4">
    <source>
        <dbReference type="EMBL" id="SSW96824.1"/>
    </source>
</evidence>
<reference evidence="4" key="1">
    <citation type="submission" date="2018-04" db="EMBL/GenBank/DDBJ databases">
        <authorList>
            <person name="Go L.Y."/>
            <person name="Mitchell J.A."/>
        </authorList>
    </citation>
    <scope>NUCLEOTIDE SEQUENCE</scope>
    <source>
        <tissue evidence="4">Whole organism</tissue>
    </source>
</reference>
<dbReference type="PANTHER" id="PTHR22933:SF40">
    <property type="entry name" value="CUTICULAR PROTEIN ANALOGOUS TO PERITROPHINS 1-H"/>
    <property type="match status" value="1"/>
</dbReference>
<dbReference type="PROSITE" id="PS50940">
    <property type="entry name" value="CHIT_BIND_II"/>
    <property type="match status" value="1"/>
</dbReference>
<feature type="region of interest" description="Disordered" evidence="1">
    <location>
        <begin position="172"/>
        <end position="196"/>
    </location>
</feature>
<dbReference type="AlphaFoldDB" id="A0A336LKE7"/>
<evidence type="ECO:0000259" key="3">
    <source>
        <dbReference type="PROSITE" id="PS50940"/>
    </source>
</evidence>
<dbReference type="EMBL" id="UFQT01000004">
    <property type="protein sequence ID" value="SSX17211.1"/>
    <property type="molecule type" value="Genomic_DNA"/>
</dbReference>
<feature type="region of interest" description="Disordered" evidence="1">
    <location>
        <begin position="377"/>
        <end position="408"/>
    </location>
</feature>
<feature type="compositionally biased region" description="Polar residues" evidence="1">
    <location>
        <begin position="285"/>
        <end position="301"/>
    </location>
</feature>
<gene>
    <name evidence="5" type="primary">CSON011451</name>
</gene>
<name>A0A336LKE7_CULSO</name>
<feature type="compositionally biased region" description="Polar residues" evidence="1">
    <location>
        <begin position="332"/>
        <end position="356"/>
    </location>
</feature>
<feature type="compositionally biased region" description="Basic and acidic residues" evidence="1">
    <location>
        <begin position="386"/>
        <end position="399"/>
    </location>
</feature>
<dbReference type="GO" id="GO:0005576">
    <property type="term" value="C:extracellular region"/>
    <property type="evidence" value="ECO:0007669"/>
    <property type="project" value="InterPro"/>
</dbReference>